<evidence type="ECO:0000256" key="1">
    <source>
        <dbReference type="ARBA" id="ARBA00023015"/>
    </source>
</evidence>
<dbReference type="SUPFAM" id="SSF48498">
    <property type="entry name" value="Tetracyclin repressor-like, C-terminal domain"/>
    <property type="match status" value="1"/>
</dbReference>
<accession>A0A556RTY9</accession>
<dbReference type="Proteomes" id="UP000319138">
    <property type="component" value="Unassembled WGS sequence"/>
</dbReference>
<evidence type="ECO:0000313" key="7">
    <source>
        <dbReference type="Proteomes" id="UP000319138"/>
    </source>
</evidence>
<evidence type="ECO:0000313" key="6">
    <source>
        <dbReference type="EMBL" id="TSJ92359.1"/>
    </source>
</evidence>
<dbReference type="EMBL" id="VMHL01000001">
    <property type="protein sequence ID" value="TSJ92359.1"/>
    <property type="molecule type" value="Genomic_DNA"/>
</dbReference>
<dbReference type="InterPro" id="IPR001647">
    <property type="entry name" value="HTH_TetR"/>
</dbReference>
<proteinExistence type="predicted"/>
<feature type="DNA-binding region" description="H-T-H motif" evidence="4">
    <location>
        <begin position="38"/>
        <end position="57"/>
    </location>
</feature>
<dbReference type="InterPro" id="IPR011075">
    <property type="entry name" value="TetR_C"/>
</dbReference>
<protein>
    <submittedName>
        <fullName evidence="6">TetR family transcriptional regulator</fullName>
    </submittedName>
</protein>
<dbReference type="RefSeq" id="WP_144188480.1">
    <property type="nucleotide sequence ID" value="NZ_VMHL01000001.1"/>
</dbReference>
<feature type="domain" description="HTH tetR-type" evidence="5">
    <location>
        <begin position="15"/>
        <end position="75"/>
    </location>
</feature>
<dbReference type="Gene3D" id="1.10.357.10">
    <property type="entry name" value="Tetracycline Repressor, domain 2"/>
    <property type="match status" value="1"/>
</dbReference>
<evidence type="ECO:0000256" key="3">
    <source>
        <dbReference type="ARBA" id="ARBA00023163"/>
    </source>
</evidence>
<dbReference type="InterPro" id="IPR036271">
    <property type="entry name" value="Tet_transcr_reg_TetR-rel_C_sf"/>
</dbReference>
<gene>
    <name evidence="6" type="ORF">FPQ14_03700</name>
</gene>
<sequence length="206" mass="23259">MSVNISASTLSKKGNETRAALIRSGLELMTTYGYISSNIESILKHVGVPKGSFYYYFKSKEEFGKTIIASYDSFFAHKLDKHLTNASIESPLARITAFYEDAKQGMAKYDYNRGCLIGELIQEESLLPEGYAVLLEQVLQNWQVKIENCLLLAKNLNEIGSDIDCKLLAKFFWLGWEGAVTRSKLVKKSDPLDLFINTFINMISKK</sequence>
<evidence type="ECO:0000259" key="5">
    <source>
        <dbReference type="PROSITE" id="PS50977"/>
    </source>
</evidence>
<name>A0A556RTY9_9GAMM</name>
<dbReference type="Pfam" id="PF00440">
    <property type="entry name" value="TetR_N"/>
    <property type="match status" value="1"/>
</dbReference>
<dbReference type="GO" id="GO:0003677">
    <property type="term" value="F:DNA binding"/>
    <property type="evidence" value="ECO:0007669"/>
    <property type="project" value="UniProtKB-UniRule"/>
</dbReference>
<keyword evidence="2 4" id="KW-0238">DNA-binding</keyword>
<dbReference type="Pfam" id="PF16925">
    <property type="entry name" value="TetR_C_13"/>
    <property type="match status" value="1"/>
</dbReference>
<organism evidence="6 7">
    <name type="scientific">Gilliamella apicola</name>
    <dbReference type="NCBI Taxonomy" id="1196095"/>
    <lineage>
        <taxon>Bacteria</taxon>
        <taxon>Pseudomonadati</taxon>
        <taxon>Pseudomonadota</taxon>
        <taxon>Gammaproteobacteria</taxon>
        <taxon>Orbales</taxon>
        <taxon>Orbaceae</taxon>
        <taxon>Gilliamella</taxon>
    </lineage>
</organism>
<dbReference type="InterPro" id="IPR009057">
    <property type="entry name" value="Homeodomain-like_sf"/>
</dbReference>
<comment type="caution">
    <text evidence="6">The sequence shown here is derived from an EMBL/GenBank/DDBJ whole genome shotgun (WGS) entry which is preliminary data.</text>
</comment>
<evidence type="ECO:0000256" key="2">
    <source>
        <dbReference type="ARBA" id="ARBA00023125"/>
    </source>
</evidence>
<keyword evidence="1" id="KW-0805">Transcription regulation</keyword>
<dbReference type="AlphaFoldDB" id="A0A556RTY9"/>
<dbReference type="PROSITE" id="PS50977">
    <property type="entry name" value="HTH_TETR_2"/>
    <property type="match status" value="1"/>
</dbReference>
<dbReference type="PANTHER" id="PTHR47506">
    <property type="entry name" value="TRANSCRIPTIONAL REGULATORY PROTEIN"/>
    <property type="match status" value="1"/>
</dbReference>
<reference evidence="6 7" key="1">
    <citation type="submission" date="2019-07" db="EMBL/GenBank/DDBJ databases">
        <title>Gilliamella genomes.</title>
        <authorList>
            <person name="Zheng H."/>
        </authorList>
    </citation>
    <scope>NUCLEOTIDE SEQUENCE [LARGE SCALE GENOMIC DNA]</scope>
    <source>
        <strain evidence="6 7">W8131</strain>
    </source>
</reference>
<dbReference type="PANTHER" id="PTHR47506:SF6">
    <property type="entry name" value="HTH-TYPE TRANSCRIPTIONAL REPRESSOR NEMR"/>
    <property type="match status" value="1"/>
</dbReference>
<dbReference type="PRINTS" id="PR00455">
    <property type="entry name" value="HTHTETR"/>
</dbReference>
<keyword evidence="3" id="KW-0804">Transcription</keyword>
<evidence type="ECO:0000256" key="4">
    <source>
        <dbReference type="PROSITE-ProRule" id="PRU00335"/>
    </source>
</evidence>
<dbReference type="SUPFAM" id="SSF46689">
    <property type="entry name" value="Homeodomain-like"/>
    <property type="match status" value="1"/>
</dbReference>